<keyword evidence="2" id="KW-1133">Transmembrane helix</keyword>
<feature type="non-terminal residue" evidence="4">
    <location>
        <position position="174"/>
    </location>
</feature>
<protein>
    <recommendedName>
        <fullName evidence="3">Two component regulator three Y domain-containing protein</fullName>
    </recommendedName>
</protein>
<dbReference type="InterPro" id="IPR013783">
    <property type="entry name" value="Ig-like_fold"/>
</dbReference>
<evidence type="ECO:0000313" key="4">
    <source>
        <dbReference type="EMBL" id="GAI10543.1"/>
    </source>
</evidence>
<feature type="domain" description="Two component regulator three Y" evidence="3">
    <location>
        <begin position="79"/>
        <end position="142"/>
    </location>
</feature>
<keyword evidence="2" id="KW-0472">Membrane</keyword>
<reference evidence="4" key="1">
    <citation type="journal article" date="2014" name="Front. Microbiol.">
        <title>High frequency of phylogenetically diverse reductive dehalogenase-homologous genes in deep subseafloor sedimentary metagenomes.</title>
        <authorList>
            <person name="Kawai M."/>
            <person name="Futagami T."/>
            <person name="Toyoda A."/>
            <person name="Takaki Y."/>
            <person name="Nishi S."/>
            <person name="Hori S."/>
            <person name="Arai W."/>
            <person name="Tsubouchi T."/>
            <person name="Morono Y."/>
            <person name="Uchiyama I."/>
            <person name="Ito T."/>
            <person name="Fujiyama A."/>
            <person name="Inagaki F."/>
            <person name="Takami H."/>
        </authorList>
    </citation>
    <scope>NUCLEOTIDE SEQUENCE</scope>
    <source>
        <strain evidence="4">Expedition CK06-06</strain>
    </source>
</reference>
<dbReference type="Gene3D" id="2.60.40.10">
    <property type="entry name" value="Immunoglobulins"/>
    <property type="match status" value="1"/>
</dbReference>
<dbReference type="Pfam" id="PF07495">
    <property type="entry name" value="Y_Y_Y"/>
    <property type="match status" value="1"/>
</dbReference>
<name>X1KV21_9ZZZZ</name>
<dbReference type="EMBL" id="BARV01013009">
    <property type="protein sequence ID" value="GAI10543.1"/>
    <property type="molecule type" value="Genomic_DNA"/>
</dbReference>
<dbReference type="GO" id="GO:0000155">
    <property type="term" value="F:phosphorelay sensor kinase activity"/>
    <property type="evidence" value="ECO:0007669"/>
    <property type="project" value="TreeGrafter"/>
</dbReference>
<feature type="transmembrane region" description="Helical" evidence="2">
    <location>
        <begin position="150"/>
        <end position="170"/>
    </location>
</feature>
<organism evidence="4">
    <name type="scientific">marine sediment metagenome</name>
    <dbReference type="NCBI Taxonomy" id="412755"/>
    <lineage>
        <taxon>unclassified sequences</taxon>
        <taxon>metagenomes</taxon>
        <taxon>ecological metagenomes</taxon>
    </lineage>
</organism>
<dbReference type="InterPro" id="IPR011123">
    <property type="entry name" value="Y_Y_Y"/>
</dbReference>
<evidence type="ECO:0000256" key="2">
    <source>
        <dbReference type="SAM" id="Phobius"/>
    </source>
</evidence>
<dbReference type="PANTHER" id="PTHR43547">
    <property type="entry name" value="TWO-COMPONENT HISTIDINE KINASE"/>
    <property type="match status" value="1"/>
</dbReference>
<evidence type="ECO:0000256" key="1">
    <source>
        <dbReference type="ARBA" id="ARBA00022553"/>
    </source>
</evidence>
<comment type="caution">
    <text evidence="4">The sequence shown here is derived from an EMBL/GenBank/DDBJ whole genome shotgun (WGS) entry which is preliminary data.</text>
</comment>
<sequence length="174" mass="20074">GEMFFGGVNGFSAFYPNLIRDNPHIPPVMITDFQISNKSVPIGEGADGRSILKKSITEAEEIELSYKDHVFSFEFAALNYVSPEKNEYAYMMQGFEKDWNYVGNRRFVTYTNLSPKKYIFKVKGSNNDGVWNEEGVSLRIKITPPFWQTLWFRGFVLMAILLLLASIYQIRTRT</sequence>
<proteinExistence type="predicted"/>
<dbReference type="AlphaFoldDB" id="X1KV21"/>
<feature type="non-terminal residue" evidence="4">
    <location>
        <position position="1"/>
    </location>
</feature>
<dbReference type="PANTHER" id="PTHR43547:SF2">
    <property type="entry name" value="HYBRID SIGNAL TRANSDUCTION HISTIDINE KINASE C"/>
    <property type="match status" value="1"/>
</dbReference>
<gene>
    <name evidence="4" type="ORF">S06H3_23774</name>
</gene>
<keyword evidence="2" id="KW-0812">Transmembrane</keyword>
<dbReference type="FunFam" id="2.60.40.10:FF:000791">
    <property type="entry name" value="Two-component system sensor histidine kinase/response regulator"/>
    <property type="match status" value="1"/>
</dbReference>
<accession>X1KV21</accession>
<evidence type="ECO:0000259" key="3">
    <source>
        <dbReference type="Pfam" id="PF07495"/>
    </source>
</evidence>
<keyword evidence="1" id="KW-0597">Phosphoprotein</keyword>